<evidence type="ECO:0000313" key="4">
    <source>
        <dbReference type="Proteomes" id="UP000324324"/>
    </source>
</evidence>
<protein>
    <submittedName>
        <fullName evidence="3">Thioesterase family protein</fullName>
    </submittedName>
</protein>
<dbReference type="EMBL" id="VWRN01000031">
    <property type="protein sequence ID" value="KAA6124571.1"/>
    <property type="molecule type" value="Genomic_DNA"/>
</dbReference>
<gene>
    <name evidence="3" type="ORF">F1599_11745</name>
</gene>
<dbReference type="Gene3D" id="2.40.160.210">
    <property type="entry name" value="Acyl-CoA thioesterase, double hotdog domain"/>
    <property type="match status" value="1"/>
</dbReference>
<dbReference type="Proteomes" id="UP000324324">
    <property type="component" value="Unassembled WGS sequence"/>
</dbReference>
<keyword evidence="4" id="KW-1185">Reference proteome</keyword>
<dbReference type="Pfam" id="PF13622">
    <property type="entry name" value="4HBT_3"/>
    <property type="match status" value="1"/>
</dbReference>
<comment type="caution">
    <text evidence="3">The sequence shown here is derived from an EMBL/GenBank/DDBJ whole genome shotgun (WGS) entry which is preliminary data.</text>
</comment>
<feature type="domain" description="Acyl-CoA thioesterase-like C-terminal" evidence="2">
    <location>
        <begin position="143"/>
        <end position="264"/>
    </location>
</feature>
<evidence type="ECO:0000313" key="3">
    <source>
        <dbReference type="EMBL" id="KAA6124571.1"/>
    </source>
</evidence>
<dbReference type="Pfam" id="PF20789">
    <property type="entry name" value="4HBT_3C"/>
    <property type="match status" value="1"/>
</dbReference>
<dbReference type="AlphaFoldDB" id="A0A5M8AQY9"/>
<proteinExistence type="predicted"/>
<dbReference type="SUPFAM" id="SSF54637">
    <property type="entry name" value="Thioesterase/thiol ester dehydrase-isomerase"/>
    <property type="match status" value="1"/>
</dbReference>
<evidence type="ECO:0000259" key="2">
    <source>
        <dbReference type="Pfam" id="PF20789"/>
    </source>
</evidence>
<evidence type="ECO:0000259" key="1">
    <source>
        <dbReference type="Pfam" id="PF13622"/>
    </source>
</evidence>
<dbReference type="InterPro" id="IPR042171">
    <property type="entry name" value="Acyl-CoA_hotdog"/>
</dbReference>
<feature type="domain" description="Acyl-CoA thioesterase-like N-terminal HotDog" evidence="1">
    <location>
        <begin position="27"/>
        <end position="110"/>
    </location>
</feature>
<sequence length="267" mass="28297">MASQNELDPHSVFAYVGNRILPTALARGPWSPDAQHGGAPAGLLAAIAERAMADEPGWSMVRLTLELLRPVPIAPLQATQEIQPGGSVRRVALSLMHEDKPVVRGVAVFMRERAVDLSPAAAACPLPLPDQCREPIRIPGMVEQTSFHYTAMESRVASGSVAEPGPAAAWFRLAVPLIDGWPTPPSARAVAAADFGNGISWALPLDRFVFANADLSVSLHRPPQGEWVGVDSVTVAQPSGIGLTTSTLYDEAGVIGVAQQSLLIKQR</sequence>
<dbReference type="RefSeq" id="WP_150083215.1">
    <property type="nucleotide sequence ID" value="NZ_VWRN01000031.1"/>
</dbReference>
<accession>A0A5M8AQY9</accession>
<name>A0A5M8AQY9_9BURK</name>
<reference evidence="3 4" key="1">
    <citation type="submission" date="2019-09" db="EMBL/GenBank/DDBJ databases">
        <title>Isolation of a novel species in the genus Cupriavidus from patients with sepsis using whole genome sequencing.</title>
        <authorList>
            <person name="Kweon O.J."/>
            <person name="Lee M.-K."/>
        </authorList>
    </citation>
    <scope>NUCLEOTIDE SEQUENCE [LARGE SCALE GENOMIC DNA]</scope>
    <source>
        <strain evidence="3 4">MKL-01</strain>
    </source>
</reference>
<dbReference type="InterPro" id="IPR049450">
    <property type="entry name" value="ACOT8-like_C"/>
</dbReference>
<organism evidence="3 4">
    <name type="scientific">Cupriavidus cauae</name>
    <dbReference type="NCBI Taxonomy" id="2608999"/>
    <lineage>
        <taxon>Bacteria</taxon>
        <taxon>Pseudomonadati</taxon>
        <taxon>Pseudomonadota</taxon>
        <taxon>Betaproteobacteria</taxon>
        <taxon>Burkholderiales</taxon>
        <taxon>Burkholderiaceae</taxon>
        <taxon>Cupriavidus</taxon>
    </lineage>
</organism>
<dbReference type="InterPro" id="IPR029069">
    <property type="entry name" value="HotDog_dom_sf"/>
</dbReference>
<dbReference type="InterPro" id="IPR049449">
    <property type="entry name" value="TesB_ACOT8-like_N"/>
</dbReference>